<accession>A0A9P9DQ36</accession>
<keyword evidence="3" id="KW-1185">Reference proteome</keyword>
<sequence>MERILDGHTRGICELSINRVRFLHRSAAEWIRGDEMWDEIRSKSPPDFEPSMSLLESTVMHYSTNALEVRPDLVTCSIYVVDGFDFAYRARSSNRVSEDRLIQALDGVNAVIERFKNLDPNFDEKQPTKGNLTSFSANIWLVYQHNGRLECSYVGAAARAGLTFYVKNKVSQDKSLLLYKPNRGSLLEANIFDRIQADMRWNTFTKTQHSLLQGCRVAGARCDRLDVIRFLLENEENHCTIASGEPLYDAVKRLAPGKIVNSNDSGGPKTKEHRNLPDDEEWFVQVLKLLEQHGYGPAHKVDNGVVGNNLDKSNGETEKENKGGRQRLFKRLAAKLKMKRNSTGA</sequence>
<evidence type="ECO:0000256" key="1">
    <source>
        <dbReference type="SAM" id="MobiDB-lite"/>
    </source>
</evidence>
<dbReference type="Proteomes" id="UP000717696">
    <property type="component" value="Unassembled WGS sequence"/>
</dbReference>
<evidence type="ECO:0000313" key="2">
    <source>
        <dbReference type="EMBL" id="KAH7123328.1"/>
    </source>
</evidence>
<dbReference type="OrthoDB" id="443402at2759"/>
<dbReference type="AlphaFoldDB" id="A0A9P9DQ36"/>
<gene>
    <name evidence="2" type="ORF">B0J13DRAFT_647582</name>
</gene>
<reference evidence="2" key="1">
    <citation type="journal article" date="2021" name="Nat. Commun.">
        <title>Genetic determinants of endophytism in the Arabidopsis root mycobiome.</title>
        <authorList>
            <person name="Mesny F."/>
            <person name="Miyauchi S."/>
            <person name="Thiergart T."/>
            <person name="Pickel B."/>
            <person name="Atanasova L."/>
            <person name="Karlsson M."/>
            <person name="Huettel B."/>
            <person name="Barry K.W."/>
            <person name="Haridas S."/>
            <person name="Chen C."/>
            <person name="Bauer D."/>
            <person name="Andreopoulos W."/>
            <person name="Pangilinan J."/>
            <person name="LaButti K."/>
            <person name="Riley R."/>
            <person name="Lipzen A."/>
            <person name="Clum A."/>
            <person name="Drula E."/>
            <person name="Henrissat B."/>
            <person name="Kohler A."/>
            <person name="Grigoriev I.V."/>
            <person name="Martin F.M."/>
            <person name="Hacquard S."/>
        </authorList>
    </citation>
    <scope>NUCLEOTIDE SEQUENCE</scope>
    <source>
        <strain evidence="2">MPI-CAGE-AT-0021</strain>
    </source>
</reference>
<dbReference type="EMBL" id="JAGMUU010000025">
    <property type="protein sequence ID" value="KAH7123328.1"/>
    <property type="molecule type" value="Genomic_DNA"/>
</dbReference>
<feature type="compositionally biased region" description="Basic and acidic residues" evidence="1">
    <location>
        <begin position="313"/>
        <end position="323"/>
    </location>
</feature>
<comment type="caution">
    <text evidence="2">The sequence shown here is derived from an EMBL/GenBank/DDBJ whole genome shotgun (WGS) entry which is preliminary data.</text>
</comment>
<name>A0A9P9DQ36_9HYPO</name>
<feature type="region of interest" description="Disordered" evidence="1">
    <location>
        <begin position="300"/>
        <end position="327"/>
    </location>
</feature>
<evidence type="ECO:0000313" key="3">
    <source>
        <dbReference type="Proteomes" id="UP000717696"/>
    </source>
</evidence>
<organism evidence="2 3">
    <name type="scientific">Dactylonectria estremocensis</name>
    <dbReference type="NCBI Taxonomy" id="1079267"/>
    <lineage>
        <taxon>Eukaryota</taxon>
        <taxon>Fungi</taxon>
        <taxon>Dikarya</taxon>
        <taxon>Ascomycota</taxon>
        <taxon>Pezizomycotina</taxon>
        <taxon>Sordariomycetes</taxon>
        <taxon>Hypocreomycetidae</taxon>
        <taxon>Hypocreales</taxon>
        <taxon>Nectriaceae</taxon>
        <taxon>Dactylonectria</taxon>
    </lineage>
</organism>
<proteinExistence type="predicted"/>
<protein>
    <submittedName>
        <fullName evidence="2">Uncharacterized protein</fullName>
    </submittedName>
</protein>